<evidence type="ECO:0000259" key="2">
    <source>
        <dbReference type="PROSITE" id="PS50172"/>
    </source>
</evidence>
<evidence type="ECO:0000256" key="1">
    <source>
        <dbReference type="SAM" id="MobiDB-lite"/>
    </source>
</evidence>
<evidence type="ECO:0000313" key="3">
    <source>
        <dbReference type="EMBL" id="EFP83598.2"/>
    </source>
</evidence>
<accession>E3KH23</accession>
<dbReference type="AlphaFoldDB" id="E3KH23"/>
<dbReference type="Proteomes" id="UP000008783">
    <property type="component" value="Unassembled WGS sequence"/>
</dbReference>
<dbReference type="Gene3D" id="3.40.50.10190">
    <property type="entry name" value="BRCT domain"/>
    <property type="match status" value="1"/>
</dbReference>
<feature type="region of interest" description="Disordered" evidence="1">
    <location>
        <begin position="67"/>
        <end position="113"/>
    </location>
</feature>
<dbReference type="EMBL" id="DS178287">
    <property type="protein sequence ID" value="EFP83598.2"/>
    <property type="molecule type" value="Genomic_DNA"/>
</dbReference>
<keyword evidence="4" id="KW-1185">Reference proteome</keyword>
<dbReference type="InParanoid" id="E3KH23"/>
<dbReference type="HOGENOM" id="CLU_535432_0_0_1"/>
<gene>
    <name evidence="3" type="ORF">PGTG_09311</name>
</gene>
<feature type="domain" description="BRCT" evidence="2">
    <location>
        <begin position="424"/>
        <end position="496"/>
    </location>
</feature>
<dbReference type="RefSeq" id="XP_003328017.2">
    <property type="nucleotide sequence ID" value="XM_003327969.2"/>
</dbReference>
<protein>
    <recommendedName>
        <fullName evidence="2">BRCT domain-containing protein</fullName>
    </recommendedName>
</protein>
<reference key="1">
    <citation type="submission" date="2007-01" db="EMBL/GenBank/DDBJ databases">
        <title>The Genome Sequence of Puccinia graminis f. sp. tritici Strain CRL 75-36-700-3.</title>
        <authorList>
            <consortium name="The Broad Institute Genome Sequencing Platform"/>
            <person name="Birren B."/>
            <person name="Lander E."/>
            <person name="Galagan J."/>
            <person name="Nusbaum C."/>
            <person name="Devon K."/>
            <person name="Cuomo C."/>
            <person name="Jaffe D."/>
            <person name="Butler J."/>
            <person name="Alvarez P."/>
            <person name="Gnerre S."/>
            <person name="Grabherr M."/>
            <person name="Mauceli E."/>
            <person name="Brockman W."/>
            <person name="Young S."/>
            <person name="LaButti K."/>
            <person name="Sykes S."/>
            <person name="DeCaprio D."/>
            <person name="Crawford M."/>
            <person name="Koehrsen M."/>
            <person name="Engels R."/>
            <person name="Montgomery P."/>
            <person name="Pearson M."/>
            <person name="Howarth C."/>
            <person name="Larson L."/>
            <person name="White J."/>
            <person name="Zeng Q."/>
            <person name="Kodira C."/>
            <person name="Yandava C."/>
            <person name="Alvarado L."/>
            <person name="O'Leary S."/>
            <person name="Szabo L."/>
            <person name="Dean R."/>
            <person name="Schein J."/>
        </authorList>
    </citation>
    <scope>NUCLEOTIDE SEQUENCE</scope>
    <source>
        <strain>CRL 75-36-700-3</strain>
    </source>
</reference>
<dbReference type="InterPro" id="IPR036420">
    <property type="entry name" value="BRCT_dom_sf"/>
</dbReference>
<feature type="compositionally biased region" description="Basic and acidic residues" evidence="1">
    <location>
        <begin position="530"/>
        <end position="543"/>
    </location>
</feature>
<dbReference type="PROSITE" id="PS50172">
    <property type="entry name" value="BRCT"/>
    <property type="match status" value="1"/>
</dbReference>
<sequence length="597" mass="66254">MPGRLCSMSPLSPQPVTSECCQFTTLYKNSQNTSIPNLLTSSPQLASVNLSGNQIVPQIGVYPTTALHQMDPRPSQSSLKPSLKRSRCEPSTTSTSRKRVATANSSSDLLDSQSEELNEWQKASIAWKKSYDQKVAQCLARNQLPVGPVEQYMNLTSRIPVTEQSLDSTHNIPSPVISPLPQSPRSGVENLTEDHTDSADPNESSAPTILPQSLTRKTHSGRVLLAPETPDVSMVLQKSSAILAPETPGVPLLRPKSRIVLAPGTPASPSSSHQIKKAPSHIISPGLGIRPQISNQQQQVNHHHVSNRSDTSNSRGVHRTTSETSSSSGIKVKDTKLPRRRSKLKEIDTLEAYDKLTAKERSARFPSVEIWAAFLTESSRISAKRRKTKDFMSRCRIYYLIDPRVQRNLDDADRMRMRRLFEAGAQIQPELRAKQVTHLIVPNDTSWNSCLRAIKNLVADPVERQTIKDMCLSSLQKTPGDELIWVMDFKWVSSCLSYGAIPVEKYTCIRPRASKMVGSSKHTSMAPPESQDHNRSAEADHPNDTSSDEIETSVSLHPNMYPMLLAPFLGEYVESNRSMVEHSHSETQAKHLSPIYP</sequence>
<proteinExistence type="predicted"/>
<dbReference type="GeneID" id="10532282"/>
<feature type="region of interest" description="Disordered" evidence="1">
    <location>
        <begin position="517"/>
        <end position="552"/>
    </location>
</feature>
<name>E3KH23_PUCGT</name>
<dbReference type="KEGG" id="pgr:PGTG_09311"/>
<organism evidence="3 4">
    <name type="scientific">Puccinia graminis f. sp. tritici (strain CRL 75-36-700-3 / race SCCL)</name>
    <name type="common">Black stem rust fungus</name>
    <dbReference type="NCBI Taxonomy" id="418459"/>
    <lineage>
        <taxon>Eukaryota</taxon>
        <taxon>Fungi</taxon>
        <taxon>Dikarya</taxon>
        <taxon>Basidiomycota</taxon>
        <taxon>Pucciniomycotina</taxon>
        <taxon>Pucciniomycetes</taxon>
        <taxon>Pucciniales</taxon>
        <taxon>Pucciniaceae</taxon>
        <taxon>Puccinia</taxon>
    </lineage>
</organism>
<evidence type="ECO:0000313" key="4">
    <source>
        <dbReference type="Proteomes" id="UP000008783"/>
    </source>
</evidence>
<dbReference type="VEuPathDB" id="FungiDB:PGTG_09311"/>
<dbReference type="STRING" id="418459.E3KH23"/>
<dbReference type="OrthoDB" id="2501940at2759"/>
<dbReference type="InterPro" id="IPR001357">
    <property type="entry name" value="BRCT_dom"/>
</dbReference>
<feature type="region of interest" description="Disordered" evidence="1">
    <location>
        <begin position="166"/>
        <end position="217"/>
    </location>
</feature>
<feature type="compositionally biased region" description="Polar residues" evidence="1">
    <location>
        <begin position="199"/>
        <end position="215"/>
    </location>
</feature>
<reference evidence="4" key="2">
    <citation type="journal article" date="2011" name="Proc. Natl. Acad. Sci. U.S.A.">
        <title>Obligate biotrophy features unraveled by the genomic analysis of rust fungi.</title>
        <authorList>
            <person name="Duplessis S."/>
            <person name="Cuomo C.A."/>
            <person name="Lin Y.-C."/>
            <person name="Aerts A."/>
            <person name="Tisserant E."/>
            <person name="Veneault-Fourrey C."/>
            <person name="Joly D.L."/>
            <person name="Hacquard S."/>
            <person name="Amselem J."/>
            <person name="Cantarel B.L."/>
            <person name="Chiu R."/>
            <person name="Coutinho P.M."/>
            <person name="Feau N."/>
            <person name="Field M."/>
            <person name="Frey P."/>
            <person name="Gelhaye E."/>
            <person name="Goldberg J."/>
            <person name="Grabherr M.G."/>
            <person name="Kodira C.D."/>
            <person name="Kohler A."/>
            <person name="Kuees U."/>
            <person name="Lindquist E.A."/>
            <person name="Lucas S.M."/>
            <person name="Mago R."/>
            <person name="Mauceli E."/>
            <person name="Morin E."/>
            <person name="Murat C."/>
            <person name="Pangilinan J.L."/>
            <person name="Park R."/>
            <person name="Pearson M."/>
            <person name="Quesneville H."/>
            <person name="Rouhier N."/>
            <person name="Sakthikumar S."/>
            <person name="Salamov A.A."/>
            <person name="Schmutz J."/>
            <person name="Selles B."/>
            <person name="Shapiro H."/>
            <person name="Tanguay P."/>
            <person name="Tuskan G.A."/>
            <person name="Henrissat B."/>
            <person name="Van de Peer Y."/>
            <person name="Rouze P."/>
            <person name="Ellis J.G."/>
            <person name="Dodds P.N."/>
            <person name="Schein J.E."/>
            <person name="Zhong S."/>
            <person name="Hamelin R.C."/>
            <person name="Grigoriev I.V."/>
            <person name="Szabo L.J."/>
            <person name="Martin F."/>
        </authorList>
    </citation>
    <scope>NUCLEOTIDE SEQUENCE [LARGE SCALE GENOMIC DNA]</scope>
    <source>
        <strain evidence="4">CRL 75-36-700-3 / race SCCL</strain>
    </source>
</reference>
<feature type="region of interest" description="Disordered" evidence="1">
    <location>
        <begin position="294"/>
        <end position="338"/>
    </location>
</feature>